<evidence type="ECO:0000313" key="3">
    <source>
        <dbReference type="Proteomes" id="UP001597063"/>
    </source>
</evidence>
<dbReference type="Gene3D" id="1.10.260.40">
    <property type="entry name" value="lambda repressor-like DNA-binding domains"/>
    <property type="match status" value="1"/>
</dbReference>
<proteinExistence type="predicted"/>
<dbReference type="SMART" id="SM00530">
    <property type="entry name" value="HTH_XRE"/>
    <property type="match status" value="1"/>
</dbReference>
<evidence type="ECO:0000313" key="2">
    <source>
        <dbReference type="EMBL" id="MFD0687187.1"/>
    </source>
</evidence>
<dbReference type="PROSITE" id="PS50943">
    <property type="entry name" value="HTH_CROC1"/>
    <property type="match status" value="1"/>
</dbReference>
<accession>A0ABW2XQT6</accession>
<comment type="caution">
    <text evidence="2">The sequence shown here is derived from an EMBL/GenBank/DDBJ whole genome shotgun (WGS) entry which is preliminary data.</text>
</comment>
<sequence length="277" mass="30616">MHRTELADFLRRRRAGVTPADAGLRLDPDARRRRRTPGLRREEVAWLAGMSVDYYSRLEQARGPHPSRQTLSGIARALRLSGDERAHLFHLAGEMPGAPEPSGDVPAALRHLLDGLDATPALVMDAKYDVLAWNGPAAALIADFAAVPRRDRNLVRRFFTGAEPAWVYESEGMHGFARACVADLRAAAARLPRDPGIAALVADLRERSPEFRTVWHDHRVGVHRSMSKRLRHPVAGDIEVECSVLHVPGRDQRVVLYTATPGTPSHKALRLLARSSA</sequence>
<reference evidence="3" key="1">
    <citation type="journal article" date="2019" name="Int. J. Syst. Evol. Microbiol.">
        <title>The Global Catalogue of Microorganisms (GCM) 10K type strain sequencing project: providing services to taxonomists for standard genome sequencing and annotation.</title>
        <authorList>
            <consortium name="The Broad Institute Genomics Platform"/>
            <consortium name="The Broad Institute Genome Sequencing Center for Infectious Disease"/>
            <person name="Wu L."/>
            <person name="Ma J."/>
        </authorList>
    </citation>
    <scope>NUCLEOTIDE SEQUENCE [LARGE SCALE GENOMIC DNA]</scope>
    <source>
        <strain evidence="3">JCM 9371</strain>
    </source>
</reference>
<evidence type="ECO:0000259" key="1">
    <source>
        <dbReference type="PROSITE" id="PS50943"/>
    </source>
</evidence>
<dbReference type="InterPro" id="IPR041413">
    <property type="entry name" value="MLTR_LBD"/>
</dbReference>
<dbReference type="CDD" id="cd00093">
    <property type="entry name" value="HTH_XRE"/>
    <property type="match status" value="1"/>
</dbReference>
<dbReference type="Pfam" id="PF13560">
    <property type="entry name" value="HTH_31"/>
    <property type="match status" value="1"/>
</dbReference>
<gene>
    <name evidence="2" type="ORF">ACFQZM_21995</name>
</gene>
<name>A0ABW2XQT6_9ACTN</name>
<dbReference type="Gene3D" id="3.30.450.180">
    <property type="match status" value="1"/>
</dbReference>
<organism evidence="2 3">
    <name type="scientific">Actinomadura fibrosa</name>
    <dbReference type="NCBI Taxonomy" id="111802"/>
    <lineage>
        <taxon>Bacteria</taxon>
        <taxon>Bacillati</taxon>
        <taxon>Actinomycetota</taxon>
        <taxon>Actinomycetes</taxon>
        <taxon>Streptosporangiales</taxon>
        <taxon>Thermomonosporaceae</taxon>
        <taxon>Actinomadura</taxon>
    </lineage>
</organism>
<keyword evidence="3" id="KW-1185">Reference proteome</keyword>
<dbReference type="PANTHER" id="PTHR35010">
    <property type="entry name" value="BLL4672 PROTEIN-RELATED"/>
    <property type="match status" value="1"/>
</dbReference>
<dbReference type="PANTHER" id="PTHR35010:SF2">
    <property type="entry name" value="BLL4672 PROTEIN"/>
    <property type="match status" value="1"/>
</dbReference>
<dbReference type="Proteomes" id="UP001597063">
    <property type="component" value="Unassembled WGS sequence"/>
</dbReference>
<dbReference type="InterPro" id="IPR001387">
    <property type="entry name" value="Cro/C1-type_HTH"/>
</dbReference>
<dbReference type="Pfam" id="PF17765">
    <property type="entry name" value="MLTR_LBD"/>
    <property type="match status" value="1"/>
</dbReference>
<dbReference type="InterPro" id="IPR010982">
    <property type="entry name" value="Lambda_DNA-bd_dom_sf"/>
</dbReference>
<dbReference type="SUPFAM" id="SSF47413">
    <property type="entry name" value="lambda repressor-like DNA-binding domains"/>
    <property type="match status" value="1"/>
</dbReference>
<dbReference type="EMBL" id="JBHTGP010000012">
    <property type="protein sequence ID" value="MFD0687187.1"/>
    <property type="molecule type" value="Genomic_DNA"/>
</dbReference>
<feature type="domain" description="HTH cro/C1-type" evidence="1">
    <location>
        <begin position="31"/>
        <end position="85"/>
    </location>
</feature>
<dbReference type="RefSeq" id="WP_207400027.1">
    <property type="nucleotide sequence ID" value="NZ_CAACUY010000112.1"/>
</dbReference>
<protein>
    <submittedName>
        <fullName evidence="2">Helix-turn-helix transcriptional regulator</fullName>
    </submittedName>
</protein>